<dbReference type="AlphaFoldDB" id="A0A4R5KDV1"/>
<organism evidence="2 3">
    <name type="scientific">Arthrobacter terricola</name>
    <dbReference type="NCBI Taxonomy" id="2547396"/>
    <lineage>
        <taxon>Bacteria</taxon>
        <taxon>Bacillati</taxon>
        <taxon>Actinomycetota</taxon>
        <taxon>Actinomycetes</taxon>
        <taxon>Micrococcales</taxon>
        <taxon>Micrococcaceae</taxon>
        <taxon>Arthrobacter</taxon>
    </lineage>
</organism>
<dbReference type="Pfam" id="PF13340">
    <property type="entry name" value="DUF4096"/>
    <property type="match status" value="1"/>
</dbReference>
<dbReference type="Proteomes" id="UP000295511">
    <property type="component" value="Unassembled WGS sequence"/>
</dbReference>
<dbReference type="OrthoDB" id="4546548at2"/>
<dbReference type="PANTHER" id="PTHR46637">
    <property type="entry name" value="TIS1421-TRANSPOSASE PROTEIN A"/>
    <property type="match status" value="1"/>
</dbReference>
<keyword evidence="3" id="KW-1185">Reference proteome</keyword>
<evidence type="ECO:0000313" key="3">
    <source>
        <dbReference type="Proteomes" id="UP000295511"/>
    </source>
</evidence>
<comment type="caution">
    <text evidence="2">The sequence shown here is derived from an EMBL/GenBank/DDBJ whole genome shotgun (WGS) entry which is preliminary data.</text>
</comment>
<gene>
    <name evidence="2" type="ORF">E1809_16620</name>
</gene>
<accession>A0A4R5KDV1</accession>
<evidence type="ECO:0000259" key="1">
    <source>
        <dbReference type="Pfam" id="PF13340"/>
    </source>
</evidence>
<evidence type="ECO:0000313" key="2">
    <source>
        <dbReference type="EMBL" id="TDF93102.1"/>
    </source>
</evidence>
<reference evidence="2 3" key="1">
    <citation type="submission" date="2019-03" db="EMBL/GenBank/DDBJ databases">
        <title>Whole genome sequence of Arthrobacter sp JH1-1.</title>
        <authorList>
            <person name="Trinh H.N."/>
        </authorList>
    </citation>
    <scope>NUCLEOTIDE SEQUENCE [LARGE SCALE GENOMIC DNA]</scope>
    <source>
        <strain evidence="2 3">JH1-1</strain>
    </source>
</reference>
<dbReference type="InterPro" id="IPR025161">
    <property type="entry name" value="IS402-like_dom"/>
</dbReference>
<name>A0A4R5KDV1_9MICC</name>
<dbReference type="EMBL" id="SMRU01000020">
    <property type="protein sequence ID" value="TDF93102.1"/>
    <property type="molecule type" value="Genomic_DNA"/>
</dbReference>
<proteinExistence type="predicted"/>
<feature type="domain" description="Insertion element IS402-like" evidence="1">
    <location>
        <begin position="31"/>
        <end position="104"/>
    </location>
</feature>
<dbReference type="InterPro" id="IPR052909">
    <property type="entry name" value="Transposase_6_like"/>
</dbReference>
<sequence>MSVYWGLHLGVSPKSSPVIRDDWTMSSTSVLTDGQWDRIQPLLPSSAGCRGRPFRDDRRVVEGMIYRYQHDLAWRDLPAEFGPWQTVWKRENRYRSDGTWGRIFTELLGGPEPLWPSG</sequence>
<dbReference type="PANTHER" id="PTHR46637:SF1">
    <property type="entry name" value="BLL5188 PROTEIN"/>
    <property type="match status" value="1"/>
</dbReference>
<protein>
    <submittedName>
        <fullName evidence="2">Transposase</fullName>
    </submittedName>
</protein>
<dbReference type="RefSeq" id="WP_133205354.1">
    <property type="nucleotide sequence ID" value="NZ_SMRU01000020.1"/>
</dbReference>